<feature type="domain" description="NAD-dependent epimerase/dehydratase" evidence="2">
    <location>
        <begin position="3"/>
        <end position="227"/>
    </location>
</feature>
<dbReference type="InterPro" id="IPR013549">
    <property type="entry name" value="DUF1731"/>
</dbReference>
<proteinExistence type="inferred from homology"/>
<keyword evidence="5" id="KW-1185">Reference proteome</keyword>
<dbReference type="EMBL" id="FOIJ01000004">
    <property type="protein sequence ID" value="SET79754.1"/>
    <property type="molecule type" value="Genomic_DNA"/>
</dbReference>
<name>A0A1I0H7L5_9BACT</name>
<dbReference type="Pfam" id="PF08338">
    <property type="entry name" value="DUF1731"/>
    <property type="match status" value="1"/>
</dbReference>
<protein>
    <recommendedName>
        <fullName evidence="6">TIGR01777 family protein</fullName>
    </recommendedName>
</protein>
<dbReference type="InterPro" id="IPR010099">
    <property type="entry name" value="SDR39U1"/>
</dbReference>
<dbReference type="RefSeq" id="WP_093519155.1">
    <property type="nucleotide sequence ID" value="NZ_FOIJ01000004.1"/>
</dbReference>
<sequence>MKVAITGANGFLGTALVQGLLEHGHTVHVLVRNVEQSLARLPPGVTGAVFHAEAPLPPEALAGAEAVVYLAGASLLQRWNAESKQRIRDSRTQGTRHLVEAMRAAGTVKRFVCGSAVGHYGSHLSSTPYTEDSPAGDDFLAQVCVAWEAQALRAREAGISTALARIGMVLHPEGGALHALLPPFRLGAGGRVGSGQQYVSWVHRADQVAALRFLLEHPELEGPFNIAAPEPVTNAEFAHTLAHVLGRPSVMAIPAFVLKAAVGEGAVLMLNGQRVLPQRLTEAGFSFRHPRLEGALKDLLA</sequence>
<dbReference type="InterPro" id="IPR001509">
    <property type="entry name" value="Epimerase_deHydtase"/>
</dbReference>
<dbReference type="SUPFAM" id="SSF51735">
    <property type="entry name" value="NAD(P)-binding Rossmann-fold domains"/>
    <property type="match status" value="1"/>
</dbReference>
<dbReference type="Gene3D" id="3.40.50.720">
    <property type="entry name" value="NAD(P)-binding Rossmann-like Domain"/>
    <property type="match status" value="1"/>
</dbReference>
<evidence type="ECO:0000313" key="4">
    <source>
        <dbReference type="EMBL" id="SET79754.1"/>
    </source>
</evidence>
<dbReference type="InterPro" id="IPR036291">
    <property type="entry name" value="NAD(P)-bd_dom_sf"/>
</dbReference>
<dbReference type="PANTHER" id="PTHR11092:SF0">
    <property type="entry name" value="EPIMERASE FAMILY PROTEIN SDR39U1"/>
    <property type="match status" value="1"/>
</dbReference>
<feature type="domain" description="DUF1731" evidence="3">
    <location>
        <begin position="253"/>
        <end position="299"/>
    </location>
</feature>
<comment type="similarity">
    <text evidence="1">Belongs to the NAD(P)-dependent epimerase/dehydratase family. SDR39U1 subfamily.</text>
</comment>
<evidence type="ECO:0000256" key="1">
    <source>
        <dbReference type="ARBA" id="ARBA00009353"/>
    </source>
</evidence>
<dbReference type="Pfam" id="PF01370">
    <property type="entry name" value="Epimerase"/>
    <property type="match status" value="1"/>
</dbReference>
<evidence type="ECO:0008006" key="6">
    <source>
        <dbReference type="Google" id="ProtNLM"/>
    </source>
</evidence>
<evidence type="ECO:0000313" key="5">
    <source>
        <dbReference type="Proteomes" id="UP000199181"/>
    </source>
</evidence>
<evidence type="ECO:0000259" key="3">
    <source>
        <dbReference type="Pfam" id="PF08338"/>
    </source>
</evidence>
<reference evidence="5" key="1">
    <citation type="submission" date="2016-10" db="EMBL/GenBank/DDBJ databases">
        <authorList>
            <person name="Varghese N."/>
            <person name="Submissions S."/>
        </authorList>
    </citation>
    <scope>NUCLEOTIDE SEQUENCE [LARGE SCALE GENOMIC DNA]</scope>
    <source>
        <strain evidence="5">DSM 16858</strain>
    </source>
</reference>
<accession>A0A1I0H7L5</accession>
<gene>
    <name evidence="4" type="ORF">SAMN05443639_104371</name>
</gene>
<evidence type="ECO:0000259" key="2">
    <source>
        <dbReference type="Pfam" id="PF01370"/>
    </source>
</evidence>
<dbReference type="NCBIfam" id="TIGR01777">
    <property type="entry name" value="yfcH"/>
    <property type="match status" value="1"/>
</dbReference>
<dbReference type="AlphaFoldDB" id="A0A1I0H7L5"/>
<organism evidence="4 5">
    <name type="scientific">Stigmatella erecta</name>
    <dbReference type="NCBI Taxonomy" id="83460"/>
    <lineage>
        <taxon>Bacteria</taxon>
        <taxon>Pseudomonadati</taxon>
        <taxon>Myxococcota</taxon>
        <taxon>Myxococcia</taxon>
        <taxon>Myxococcales</taxon>
        <taxon>Cystobacterineae</taxon>
        <taxon>Archangiaceae</taxon>
        <taxon>Stigmatella</taxon>
    </lineage>
</organism>
<dbReference type="PANTHER" id="PTHR11092">
    <property type="entry name" value="SUGAR NUCLEOTIDE EPIMERASE RELATED"/>
    <property type="match status" value="1"/>
</dbReference>
<dbReference type="Proteomes" id="UP000199181">
    <property type="component" value="Unassembled WGS sequence"/>
</dbReference>